<evidence type="ECO:0000313" key="3">
    <source>
        <dbReference type="Proteomes" id="UP000524237"/>
    </source>
</evidence>
<protein>
    <recommendedName>
        <fullName evidence="1">DUF6504 domain-containing protein</fullName>
    </recommendedName>
</protein>
<comment type="caution">
    <text evidence="2">The sequence shown here is derived from an EMBL/GenBank/DDBJ whole genome shotgun (WGS) entry which is preliminary data.</text>
</comment>
<proteinExistence type="predicted"/>
<dbReference type="AlphaFoldDB" id="A0A7W3JT07"/>
<dbReference type="InterPro" id="IPR045443">
    <property type="entry name" value="DUF6504"/>
</dbReference>
<sequence length="111" mass="12095">MHINETVSVETLPSGAPIRFVWRGVTYGVVSSPEPWISRRSWWSEGGVRVARGSAAGLLEVPMWRVDALPLTDGAQRMDGTFDLAQPPAATGGDWVLVTAVSEELDERLFA</sequence>
<evidence type="ECO:0000259" key="1">
    <source>
        <dbReference type="Pfam" id="PF20114"/>
    </source>
</evidence>
<name>A0A7W3JT07_9MICO</name>
<gene>
    <name evidence="2" type="ORF">FB555_000721</name>
</gene>
<organism evidence="2 3">
    <name type="scientific">Alpinimonas psychrophila</name>
    <dbReference type="NCBI Taxonomy" id="748908"/>
    <lineage>
        <taxon>Bacteria</taxon>
        <taxon>Bacillati</taxon>
        <taxon>Actinomycetota</taxon>
        <taxon>Actinomycetes</taxon>
        <taxon>Micrococcales</taxon>
        <taxon>Microbacteriaceae</taxon>
        <taxon>Alpinimonas</taxon>
    </lineage>
</organism>
<accession>A0A7W3JT07</accession>
<dbReference type="RefSeq" id="WP_182484042.1">
    <property type="nucleotide sequence ID" value="NZ_JACGWU010000001.1"/>
</dbReference>
<evidence type="ECO:0000313" key="2">
    <source>
        <dbReference type="EMBL" id="MBA8828650.1"/>
    </source>
</evidence>
<dbReference type="Proteomes" id="UP000524237">
    <property type="component" value="Unassembled WGS sequence"/>
</dbReference>
<keyword evidence="3" id="KW-1185">Reference proteome</keyword>
<dbReference type="Pfam" id="PF20114">
    <property type="entry name" value="DUF6504"/>
    <property type="match status" value="1"/>
</dbReference>
<feature type="domain" description="DUF6504" evidence="1">
    <location>
        <begin position="10"/>
        <end position="99"/>
    </location>
</feature>
<reference evidence="2 3" key="1">
    <citation type="submission" date="2020-07" db="EMBL/GenBank/DDBJ databases">
        <title>Sequencing the genomes of 1000 actinobacteria strains.</title>
        <authorList>
            <person name="Klenk H.-P."/>
        </authorList>
    </citation>
    <scope>NUCLEOTIDE SEQUENCE [LARGE SCALE GENOMIC DNA]</scope>
    <source>
        <strain evidence="2 3">DSM 23737</strain>
    </source>
</reference>
<dbReference type="EMBL" id="JACGWU010000001">
    <property type="protein sequence ID" value="MBA8828650.1"/>
    <property type="molecule type" value="Genomic_DNA"/>
</dbReference>